<proteinExistence type="predicted"/>
<organism evidence="2 3">
    <name type="scientific">Ophiobolus disseminans</name>
    <dbReference type="NCBI Taxonomy" id="1469910"/>
    <lineage>
        <taxon>Eukaryota</taxon>
        <taxon>Fungi</taxon>
        <taxon>Dikarya</taxon>
        <taxon>Ascomycota</taxon>
        <taxon>Pezizomycotina</taxon>
        <taxon>Dothideomycetes</taxon>
        <taxon>Pleosporomycetidae</taxon>
        <taxon>Pleosporales</taxon>
        <taxon>Pleosporineae</taxon>
        <taxon>Phaeosphaeriaceae</taxon>
        <taxon>Ophiobolus</taxon>
    </lineage>
</organism>
<dbReference type="Proteomes" id="UP000799424">
    <property type="component" value="Unassembled WGS sequence"/>
</dbReference>
<keyword evidence="3" id="KW-1185">Reference proteome</keyword>
<evidence type="ECO:0000313" key="2">
    <source>
        <dbReference type="EMBL" id="KAF2831826.1"/>
    </source>
</evidence>
<evidence type="ECO:0000256" key="1">
    <source>
        <dbReference type="SAM" id="MobiDB-lite"/>
    </source>
</evidence>
<dbReference type="OrthoDB" id="3798967at2759"/>
<feature type="compositionally biased region" description="Low complexity" evidence="1">
    <location>
        <begin position="86"/>
        <end position="97"/>
    </location>
</feature>
<feature type="compositionally biased region" description="Basic and acidic residues" evidence="1">
    <location>
        <begin position="100"/>
        <end position="110"/>
    </location>
</feature>
<feature type="region of interest" description="Disordered" evidence="1">
    <location>
        <begin position="30"/>
        <end position="143"/>
    </location>
</feature>
<protein>
    <submittedName>
        <fullName evidence="2">Uncharacterized protein</fullName>
    </submittedName>
</protein>
<name>A0A6A7AF26_9PLEO</name>
<reference evidence="2" key="1">
    <citation type="journal article" date="2020" name="Stud. Mycol.">
        <title>101 Dothideomycetes genomes: a test case for predicting lifestyles and emergence of pathogens.</title>
        <authorList>
            <person name="Haridas S."/>
            <person name="Albert R."/>
            <person name="Binder M."/>
            <person name="Bloem J."/>
            <person name="Labutti K."/>
            <person name="Salamov A."/>
            <person name="Andreopoulos B."/>
            <person name="Baker S."/>
            <person name="Barry K."/>
            <person name="Bills G."/>
            <person name="Bluhm B."/>
            <person name="Cannon C."/>
            <person name="Castanera R."/>
            <person name="Culley D."/>
            <person name="Daum C."/>
            <person name="Ezra D."/>
            <person name="Gonzalez J."/>
            <person name="Henrissat B."/>
            <person name="Kuo A."/>
            <person name="Liang C."/>
            <person name="Lipzen A."/>
            <person name="Lutzoni F."/>
            <person name="Magnuson J."/>
            <person name="Mondo S."/>
            <person name="Nolan M."/>
            <person name="Ohm R."/>
            <person name="Pangilinan J."/>
            <person name="Park H.-J."/>
            <person name="Ramirez L."/>
            <person name="Alfaro M."/>
            <person name="Sun H."/>
            <person name="Tritt A."/>
            <person name="Yoshinaga Y."/>
            <person name="Zwiers L.-H."/>
            <person name="Turgeon B."/>
            <person name="Goodwin S."/>
            <person name="Spatafora J."/>
            <person name="Crous P."/>
            <person name="Grigoriev I."/>
        </authorList>
    </citation>
    <scope>NUCLEOTIDE SEQUENCE</scope>
    <source>
        <strain evidence="2">CBS 113818</strain>
    </source>
</reference>
<feature type="compositionally biased region" description="Basic residues" evidence="1">
    <location>
        <begin position="111"/>
        <end position="120"/>
    </location>
</feature>
<gene>
    <name evidence="2" type="ORF">CC86DRAFT_342898</name>
</gene>
<evidence type="ECO:0000313" key="3">
    <source>
        <dbReference type="Proteomes" id="UP000799424"/>
    </source>
</evidence>
<feature type="compositionally biased region" description="Low complexity" evidence="1">
    <location>
        <begin position="48"/>
        <end position="58"/>
    </location>
</feature>
<sequence>MLAAVWLLRQSLPDGAVTPSAWAQLAQAASATALSPSPKPGRTKRTRASSTAAAASASHNDDDVGSSVEEGPPLPPQHASNRRSRNNTPPTVTTLTNHNRRIDRQREAKRLKTAQTRRHTLGLTEPGPSAPAAEHAAHRSISPADEPTVAWIIKQPAGPHDFFSTARLPYATANTMLQHARAIGNPTAKVHAAYFVQNWRRSGSPLLLQSDASPMLHPPASPSALVHYTFRRTWDAITFTEAVTATAGVVYRWAMALLGRTYQRKIDQLKAAASATSHDARHRKLRTQAKKEIWDAEAPPCT</sequence>
<dbReference type="EMBL" id="MU006218">
    <property type="protein sequence ID" value="KAF2831826.1"/>
    <property type="molecule type" value="Genomic_DNA"/>
</dbReference>
<accession>A0A6A7AF26</accession>
<dbReference type="AlphaFoldDB" id="A0A6A7AF26"/>